<dbReference type="SFLD" id="SFLDG01135">
    <property type="entry name" value="C1.5.6:_HAD__Beta-PGM__Phospha"/>
    <property type="match status" value="1"/>
</dbReference>
<protein>
    <submittedName>
        <fullName evidence="4">HAD family phosphatase</fullName>
    </submittedName>
</protein>
<name>A0A9E2KD37_9FIRM</name>
<dbReference type="GO" id="GO:0016787">
    <property type="term" value="F:hydrolase activity"/>
    <property type="evidence" value="ECO:0007669"/>
    <property type="project" value="UniProtKB-KW"/>
</dbReference>
<keyword evidence="3" id="KW-0378">Hydrolase</keyword>
<dbReference type="Gene3D" id="3.40.50.1000">
    <property type="entry name" value="HAD superfamily/HAD-like"/>
    <property type="match status" value="1"/>
</dbReference>
<reference evidence="4" key="1">
    <citation type="journal article" date="2021" name="PeerJ">
        <title>Extensive microbial diversity within the chicken gut microbiome revealed by metagenomics and culture.</title>
        <authorList>
            <person name="Gilroy R."/>
            <person name="Ravi A."/>
            <person name="Getino M."/>
            <person name="Pursley I."/>
            <person name="Horton D.L."/>
            <person name="Alikhan N.F."/>
            <person name="Baker D."/>
            <person name="Gharbi K."/>
            <person name="Hall N."/>
            <person name="Watson M."/>
            <person name="Adriaenssens E.M."/>
            <person name="Foster-Nyarko E."/>
            <person name="Jarju S."/>
            <person name="Secka A."/>
            <person name="Antonio M."/>
            <person name="Oren A."/>
            <person name="Chaudhuri R.R."/>
            <person name="La Ragione R."/>
            <person name="Hildebrand F."/>
            <person name="Pallen M.J."/>
        </authorList>
    </citation>
    <scope>NUCLEOTIDE SEQUENCE</scope>
    <source>
        <strain evidence="4">B5-657</strain>
    </source>
</reference>
<comment type="caution">
    <text evidence="4">The sequence shown here is derived from an EMBL/GenBank/DDBJ whole genome shotgun (WGS) entry which is preliminary data.</text>
</comment>
<dbReference type="PRINTS" id="PR00413">
    <property type="entry name" value="HADHALOGNASE"/>
</dbReference>
<dbReference type="Proteomes" id="UP000824229">
    <property type="component" value="Unassembled WGS sequence"/>
</dbReference>
<dbReference type="Gene3D" id="1.10.150.240">
    <property type="entry name" value="Putative phosphatase, domain 2"/>
    <property type="match status" value="1"/>
</dbReference>
<comment type="similarity">
    <text evidence="1">Belongs to the HAD-like hydrolase superfamily. CbbY/CbbZ/Gph/YieH family.</text>
</comment>
<dbReference type="FunFam" id="3.40.50.1000:FF:000036">
    <property type="entry name" value="HAD family hydrolase"/>
    <property type="match status" value="1"/>
</dbReference>
<proteinExistence type="inferred from homology"/>
<dbReference type="NCBIfam" id="TIGR01549">
    <property type="entry name" value="HAD-SF-IA-v1"/>
    <property type="match status" value="1"/>
</dbReference>
<dbReference type="GO" id="GO:0046872">
    <property type="term" value="F:metal ion binding"/>
    <property type="evidence" value="ECO:0007669"/>
    <property type="project" value="UniProtKB-KW"/>
</dbReference>
<dbReference type="InterPro" id="IPR023198">
    <property type="entry name" value="PGP-like_dom2"/>
</dbReference>
<reference evidence="4" key="2">
    <citation type="submission" date="2021-04" db="EMBL/GenBank/DDBJ databases">
        <authorList>
            <person name="Gilroy R."/>
        </authorList>
    </citation>
    <scope>NUCLEOTIDE SEQUENCE</scope>
    <source>
        <strain evidence="4">B5-657</strain>
    </source>
</reference>
<dbReference type="InterPro" id="IPR006439">
    <property type="entry name" value="HAD-SF_hydro_IA"/>
</dbReference>
<keyword evidence="2" id="KW-0479">Metal-binding</keyword>
<organism evidence="4 5">
    <name type="scientific">Candidatus Cellulosilyticum pullistercoris</name>
    <dbReference type="NCBI Taxonomy" id="2838521"/>
    <lineage>
        <taxon>Bacteria</taxon>
        <taxon>Bacillati</taxon>
        <taxon>Bacillota</taxon>
        <taxon>Clostridia</taxon>
        <taxon>Lachnospirales</taxon>
        <taxon>Cellulosilyticaceae</taxon>
        <taxon>Cellulosilyticum</taxon>
    </lineage>
</organism>
<dbReference type="PANTHER" id="PTHR18901:SF38">
    <property type="entry name" value="PSEUDOURIDINE-5'-PHOSPHATASE"/>
    <property type="match status" value="1"/>
</dbReference>
<dbReference type="InterPro" id="IPR036412">
    <property type="entry name" value="HAD-like_sf"/>
</dbReference>
<dbReference type="SUPFAM" id="SSF56784">
    <property type="entry name" value="HAD-like"/>
    <property type="match status" value="1"/>
</dbReference>
<evidence type="ECO:0000313" key="4">
    <source>
        <dbReference type="EMBL" id="MBU3804373.1"/>
    </source>
</evidence>
<dbReference type="InterPro" id="IPR041492">
    <property type="entry name" value="HAD_2"/>
</dbReference>
<dbReference type="SFLD" id="SFLDG01129">
    <property type="entry name" value="C1.5:_HAD__Beta-PGM__Phosphata"/>
    <property type="match status" value="1"/>
</dbReference>
<evidence type="ECO:0000256" key="3">
    <source>
        <dbReference type="ARBA" id="ARBA00022801"/>
    </source>
</evidence>
<dbReference type="NCBIfam" id="TIGR01509">
    <property type="entry name" value="HAD-SF-IA-v3"/>
    <property type="match status" value="1"/>
</dbReference>
<dbReference type="Pfam" id="PF13419">
    <property type="entry name" value="HAD_2"/>
    <property type="match status" value="1"/>
</dbReference>
<dbReference type="PANTHER" id="PTHR18901">
    <property type="entry name" value="2-DEOXYGLUCOSE-6-PHOSPHATE PHOSPHATASE 2"/>
    <property type="match status" value="1"/>
</dbReference>
<accession>A0A9E2KD37</accession>
<evidence type="ECO:0000256" key="1">
    <source>
        <dbReference type="ARBA" id="ARBA00006171"/>
    </source>
</evidence>
<dbReference type="AlphaFoldDB" id="A0A9E2KD37"/>
<dbReference type="InterPro" id="IPR023214">
    <property type="entry name" value="HAD_sf"/>
</dbReference>
<dbReference type="SFLD" id="SFLDS00003">
    <property type="entry name" value="Haloacid_Dehalogenase"/>
    <property type="match status" value="1"/>
</dbReference>
<sequence length="215" mass="24043">MIEAVVFDMDGVLFDTERLVMECWRKIASTMDICDIDSILHACIGANKKATQAIFLERLGEDFNFNHFDTQAHDIFVKQVEEEGLPIKLGVCELLEYLKEAGIKIGLASSTYEKEVRSHLKRAGIADYFEVIVGGDMVKASKPDPEIYLTACKKLGVEPRHAIAIEDSHNGVRSASSAGLRTIMVPDLLPETEEIKALLYKKCDSLLEVMQHLQE</sequence>
<evidence type="ECO:0000313" key="5">
    <source>
        <dbReference type="Proteomes" id="UP000824229"/>
    </source>
</evidence>
<evidence type="ECO:0000256" key="2">
    <source>
        <dbReference type="ARBA" id="ARBA00022723"/>
    </source>
</evidence>
<gene>
    <name evidence="4" type="ORF">H9872_06425</name>
</gene>
<dbReference type="EMBL" id="JAHLFQ010000142">
    <property type="protein sequence ID" value="MBU3804373.1"/>
    <property type="molecule type" value="Genomic_DNA"/>
</dbReference>